<dbReference type="Pfam" id="PF00106">
    <property type="entry name" value="adh_short"/>
    <property type="match status" value="1"/>
</dbReference>
<evidence type="ECO:0000256" key="3">
    <source>
        <dbReference type="SAM" id="MobiDB-lite"/>
    </source>
</evidence>
<comment type="caution">
    <text evidence="4">The sequence shown here is derived from an EMBL/GenBank/DDBJ whole genome shotgun (WGS) entry which is preliminary data.</text>
</comment>
<dbReference type="InterPro" id="IPR002347">
    <property type="entry name" value="SDR_fam"/>
</dbReference>
<feature type="compositionally biased region" description="Basic and acidic residues" evidence="3">
    <location>
        <begin position="1"/>
        <end position="28"/>
    </location>
</feature>
<feature type="region of interest" description="Disordered" evidence="3">
    <location>
        <begin position="1"/>
        <end position="38"/>
    </location>
</feature>
<dbReference type="Gene3D" id="3.40.50.720">
    <property type="entry name" value="NAD(P)-binding Rossmann-like Domain"/>
    <property type="match status" value="1"/>
</dbReference>
<dbReference type="InterPro" id="IPR020904">
    <property type="entry name" value="Sc_DH/Rdtase_CS"/>
</dbReference>
<protein>
    <submittedName>
        <fullName evidence="4">NAD(P)-dependent dehydrogenase (Short-subunit alcohol dehydrogenase family)</fullName>
    </submittedName>
</protein>
<comment type="similarity">
    <text evidence="1 2">Belongs to the short-chain dehydrogenases/reductases (SDR) family.</text>
</comment>
<name>A0A846S2V4_9MICO</name>
<dbReference type="GO" id="GO:0016616">
    <property type="term" value="F:oxidoreductase activity, acting on the CH-OH group of donors, NAD or NADP as acceptor"/>
    <property type="evidence" value="ECO:0007669"/>
    <property type="project" value="TreeGrafter"/>
</dbReference>
<accession>A0A846S2V4</accession>
<proteinExistence type="inferred from homology"/>
<dbReference type="PANTHER" id="PTHR42760">
    <property type="entry name" value="SHORT-CHAIN DEHYDROGENASES/REDUCTASES FAMILY MEMBER"/>
    <property type="match status" value="1"/>
</dbReference>
<evidence type="ECO:0000313" key="4">
    <source>
        <dbReference type="EMBL" id="NJC55187.1"/>
    </source>
</evidence>
<dbReference type="PRINTS" id="PR00081">
    <property type="entry name" value="GDHRDH"/>
</dbReference>
<evidence type="ECO:0000256" key="1">
    <source>
        <dbReference type="ARBA" id="ARBA00006484"/>
    </source>
</evidence>
<gene>
    <name evidence="4" type="ORF">BKA07_000222</name>
</gene>
<dbReference type="GO" id="GO:0030497">
    <property type="term" value="P:fatty acid elongation"/>
    <property type="evidence" value="ECO:0007669"/>
    <property type="project" value="TreeGrafter"/>
</dbReference>
<reference evidence="4 5" key="1">
    <citation type="submission" date="2020-03" db="EMBL/GenBank/DDBJ databases">
        <title>Sequencing the genomes of 1000 actinobacteria strains.</title>
        <authorList>
            <person name="Klenk H.-P."/>
        </authorList>
    </citation>
    <scope>NUCLEOTIDE SEQUENCE [LARGE SCALE GENOMIC DNA]</scope>
    <source>
        <strain evidence="4 5">DSM 18964</strain>
    </source>
</reference>
<dbReference type="InterPro" id="IPR036291">
    <property type="entry name" value="NAD(P)-bd_dom_sf"/>
</dbReference>
<evidence type="ECO:0000256" key="2">
    <source>
        <dbReference type="RuleBase" id="RU000363"/>
    </source>
</evidence>
<dbReference type="RefSeq" id="WP_167949257.1">
    <property type="nucleotide sequence ID" value="NZ_BAAAPQ010000026.1"/>
</dbReference>
<sequence>MPPETRAEEPQRSEQQRTEPQPRAEQPQRTEPQPQRTAQDALIDHGLLAGKLVLITGAAQGIGRETALLAAAQGADLILSDRSDLVAETEAEATAIADARGRSLTSATVLGDLETWEGAEHVVTEAAQKVRFPDVCVNAVGGTIWAKPYELYEPDRIEAEIRRSLFPTMWMCRAVLPEMKSRGAGTIVNVSSIATRGINRVPYSAAKGGVNALTASLAVEAAEAGVRVVATAPGGTEAPERRIPRGPGAETEEEQGWFRDVVTQTTESSLFKRYGTLAEQAWPIVFLASDAASYVNGSVLPIGGGDQG</sequence>
<organism evidence="4 5">
    <name type="scientific">Brevibacterium marinum</name>
    <dbReference type="NCBI Taxonomy" id="418643"/>
    <lineage>
        <taxon>Bacteria</taxon>
        <taxon>Bacillati</taxon>
        <taxon>Actinomycetota</taxon>
        <taxon>Actinomycetes</taxon>
        <taxon>Micrococcales</taxon>
        <taxon>Brevibacteriaceae</taxon>
        <taxon>Brevibacterium</taxon>
    </lineage>
</organism>
<evidence type="ECO:0000313" key="5">
    <source>
        <dbReference type="Proteomes" id="UP000576792"/>
    </source>
</evidence>
<dbReference type="PROSITE" id="PS00061">
    <property type="entry name" value="ADH_SHORT"/>
    <property type="match status" value="1"/>
</dbReference>
<dbReference type="NCBIfam" id="NF009463">
    <property type="entry name" value="PRK12823.1"/>
    <property type="match status" value="1"/>
</dbReference>
<feature type="compositionally biased region" description="Low complexity" evidence="3">
    <location>
        <begin position="29"/>
        <end position="38"/>
    </location>
</feature>
<keyword evidence="5" id="KW-1185">Reference proteome</keyword>
<dbReference type="PRINTS" id="PR00080">
    <property type="entry name" value="SDRFAMILY"/>
</dbReference>
<dbReference type="PANTHER" id="PTHR42760:SF123">
    <property type="entry name" value="OXIDOREDUCTASE"/>
    <property type="match status" value="1"/>
</dbReference>
<dbReference type="AlphaFoldDB" id="A0A846S2V4"/>
<dbReference type="SUPFAM" id="SSF51735">
    <property type="entry name" value="NAD(P)-binding Rossmann-fold domains"/>
    <property type="match status" value="1"/>
</dbReference>
<dbReference type="EMBL" id="JAATJN010000001">
    <property type="protein sequence ID" value="NJC55187.1"/>
    <property type="molecule type" value="Genomic_DNA"/>
</dbReference>
<dbReference type="Proteomes" id="UP000576792">
    <property type="component" value="Unassembled WGS sequence"/>
</dbReference>
<feature type="region of interest" description="Disordered" evidence="3">
    <location>
        <begin position="233"/>
        <end position="254"/>
    </location>
</feature>